<keyword evidence="2" id="KW-1133">Transmembrane helix</keyword>
<dbReference type="RefSeq" id="WP_182631897.1">
    <property type="nucleotide sequence ID" value="NZ_JAALDM010000097.1"/>
</dbReference>
<keyword evidence="2" id="KW-0472">Membrane</keyword>
<feature type="transmembrane region" description="Helical" evidence="2">
    <location>
        <begin position="42"/>
        <end position="61"/>
    </location>
</feature>
<feature type="region of interest" description="Disordered" evidence="1">
    <location>
        <begin position="72"/>
        <end position="113"/>
    </location>
</feature>
<protein>
    <submittedName>
        <fullName evidence="3">Uncharacterized protein</fullName>
    </submittedName>
</protein>
<evidence type="ECO:0000256" key="2">
    <source>
        <dbReference type="SAM" id="Phobius"/>
    </source>
</evidence>
<gene>
    <name evidence="3" type="ORF">ACFFVD_08695</name>
</gene>
<evidence type="ECO:0000313" key="4">
    <source>
        <dbReference type="Proteomes" id="UP001589700"/>
    </source>
</evidence>
<keyword evidence="2" id="KW-0812">Transmembrane</keyword>
<sequence length="113" mass="11955">MITLGPDVQILAYESVMVLAQNQSPGTPGYNDSPLGPEFGKASPIGIPVVLLLLIATILLIRNMNKHIKNLPESFDTEHPEADQLADEGTDRAGVDEGTAGDDAVDEATDRSA</sequence>
<dbReference type="EMBL" id="JBHMDY010000004">
    <property type="protein sequence ID" value="MFB9259878.1"/>
    <property type="molecule type" value="Genomic_DNA"/>
</dbReference>
<keyword evidence="4" id="KW-1185">Reference proteome</keyword>
<proteinExistence type="predicted"/>
<name>A0ABV5JS16_9ACTN</name>
<reference evidence="3 4" key="1">
    <citation type="submission" date="2024-09" db="EMBL/GenBank/DDBJ databases">
        <authorList>
            <person name="Sun Q."/>
            <person name="Mori K."/>
        </authorList>
    </citation>
    <scope>NUCLEOTIDE SEQUENCE [LARGE SCALE GENOMIC DNA]</scope>
    <source>
        <strain evidence="3 4">CCM 7659</strain>
    </source>
</reference>
<organism evidence="3 4">
    <name type="scientific">Dietzia aerolata</name>
    <dbReference type="NCBI Taxonomy" id="595984"/>
    <lineage>
        <taxon>Bacteria</taxon>
        <taxon>Bacillati</taxon>
        <taxon>Actinomycetota</taxon>
        <taxon>Actinomycetes</taxon>
        <taxon>Mycobacteriales</taxon>
        <taxon>Dietziaceae</taxon>
        <taxon>Dietzia</taxon>
    </lineage>
</organism>
<accession>A0ABV5JS16</accession>
<evidence type="ECO:0000313" key="3">
    <source>
        <dbReference type="EMBL" id="MFB9259878.1"/>
    </source>
</evidence>
<evidence type="ECO:0000256" key="1">
    <source>
        <dbReference type="SAM" id="MobiDB-lite"/>
    </source>
</evidence>
<comment type="caution">
    <text evidence="3">The sequence shown here is derived from an EMBL/GenBank/DDBJ whole genome shotgun (WGS) entry which is preliminary data.</text>
</comment>
<dbReference type="Proteomes" id="UP001589700">
    <property type="component" value="Unassembled WGS sequence"/>
</dbReference>